<dbReference type="InterPro" id="IPR011723">
    <property type="entry name" value="Znf/thioredoxin_put"/>
</dbReference>
<dbReference type="Pfam" id="PF13719">
    <property type="entry name" value="Zn_ribbon_5"/>
    <property type="match status" value="1"/>
</dbReference>
<reference evidence="4 5" key="1">
    <citation type="submission" date="2018-07" db="EMBL/GenBank/DDBJ databases">
        <title>Exploring interactions and the metabolic potential of the ultra-small soil bacteria Hylemonella gracilis.</title>
        <authorList>
            <person name="Tyc O."/>
            <person name="Kulkarni P."/>
            <person name="Gawehns F."/>
            <person name="Hundscheid M."/>
            <person name="Zweers H."/>
            <person name="Garbeva P."/>
        </authorList>
    </citation>
    <scope>NUCLEOTIDE SEQUENCE [LARGE SCALE GENOMIC DNA]</scope>
    <source>
        <strain evidence="4 5">NS1</strain>
    </source>
</reference>
<gene>
    <name evidence="4" type="ORF">DW355_17310</name>
</gene>
<dbReference type="KEGG" id="hgr:DW355_17310"/>
<feature type="transmembrane region" description="Helical" evidence="2">
    <location>
        <begin position="202"/>
        <end position="223"/>
    </location>
</feature>
<feature type="domain" description="Zinc finger/thioredoxin putative" evidence="3">
    <location>
        <begin position="3"/>
        <end position="39"/>
    </location>
</feature>
<dbReference type="RefSeq" id="WP_131281987.1">
    <property type="nucleotide sequence ID" value="NZ_CP031395.1"/>
</dbReference>
<name>A0A4V1A2J2_9BURK</name>
<dbReference type="NCBIfam" id="TIGR02098">
    <property type="entry name" value="MJ0042_CXXC"/>
    <property type="match status" value="1"/>
</dbReference>
<feature type="region of interest" description="Disordered" evidence="1">
    <location>
        <begin position="110"/>
        <end position="188"/>
    </location>
</feature>
<evidence type="ECO:0000256" key="1">
    <source>
        <dbReference type="SAM" id="MobiDB-lite"/>
    </source>
</evidence>
<sequence length="381" mass="40747">MSLITRCPSCRTMFKVAQDQLKVSQGWVRCGQCEQVFDATAHLVQEPPALTTPLATPPSGAGAAPAPAAGALPRSWEDEMVEAEFGDLAAPHDAPLEDLQLETPDASAWREPGFTEDLEGLPAPRAAEPPPRPDGGGFPAPSAPLPRSAAAAMAGPYEAAYRGPSQPLHPAGQASASASSGPDGQEAEALSFMRRSRWRHPAVRALLLVLCCLLSLGLLLQVARHERDRIAAREPALRPWLHVLCEQLDCTVEPLRQIESVVIDGSAFSKIRDELYQLNLTLRNKAPVDLALPAVELVLTDVQDQVLIRRVLLPQELGAGSGTAQDDVPRTQGTSRLIRSGNEFQATVLMEIRNGNGGANRAAGPGLEGRVAGYRLLAFYP</sequence>
<dbReference type="Pfam" id="PF11906">
    <property type="entry name" value="DUF3426"/>
    <property type="match status" value="1"/>
</dbReference>
<organism evidence="4 5">
    <name type="scientific">Hylemonella gracilis</name>
    <dbReference type="NCBI Taxonomy" id="80880"/>
    <lineage>
        <taxon>Bacteria</taxon>
        <taxon>Pseudomonadati</taxon>
        <taxon>Pseudomonadota</taxon>
        <taxon>Betaproteobacteria</taxon>
        <taxon>Burkholderiales</taxon>
        <taxon>Comamonadaceae</taxon>
        <taxon>Hylemonella</taxon>
    </lineage>
</organism>
<feature type="compositionally biased region" description="Low complexity" evidence="1">
    <location>
        <begin position="145"/>
        <end position="160"/>
    </location>
</feature>
<feature type="compositionally biased region" description="Low complexity" evidence="1">
    <location>
        <begin position="171"/>
        <end position="181"/>
    </location>
</feature>
<dbReference type="InterPro" id="IPR021834">
    <property type="entry name" value="DUF3426"/>
</dbReference>
<dbReference type="OrthoDB" id="5294582at2"/>
<dbReference type="AlphaFoldDB" id="A0A4V1A2J2"/>
<proteinExistence type="predicted"/>
<evidence type="ECO:0000256" key="2">
    <source>
        <dbReference type="SAM" id="Phobius"/>
    </source>
</evidence>
<keyword evidence="2" id="KW-0812">Transmembrane</keyword>
<evidence type="ECO:0000313" key="4">
    <source>
        <dbReference type="EMBL" id="QBK06239.1"/>
    </source>
</evidence>
<protein>
    <submittedName>
        <fullName evidence="4">DUF3426 domain-containing protein</fullName>
    </submittedName>
</protein>
<keyword evidence="2" id="KW-0472">Membrane</keyword>
<accession>A0A4V1A2J2</accession>
<evidence type="ECO:0000259" key="3">
    <source>
        <dbReference type="Pfam" id="PF13719"/>
    </source>
</evidence>
<dbReference type="Proteomes" id="UP000292939">
    <property type="component" value="Chromosome"/>
</dbReference>
<evidence type="ECO:0000313" key="5">
    <source>
        <dbReference type="Proteomes" id="UP000292939"/>
    </source>
</evidence>
<feature type="region of interest" description="Disordered" evidence="1">
    <location>
        <begin position="49"/>
        <end position="70"/>
    </location>
</feature>
<keyword evidence="2" id="KW-1133">Transmembrane helix</keyword>
<dbReference type="EMBL" id="CP031395">
    <property type="protein sequence ID" value="QBK06239.1"/>
    <property type="molecule type" value="Genomic_DNA"/>
</dbReference>